<feature type="transmembrane region" description="Helical" evidence="1">
    <location>
        <begin position="181"/>
        <end position="211"/>
    </location>
</feature>
<evidence type="ECO:0000256" key="1">
    <source>
        <dbReference type="SAM" id="Phobius"/>
    </source>
</evidence>
<organism evidence="2 3">
    <name type="scientific">Limnobaculum allomyrinae</name>
    <dbReference type="NCBI Taxonomy" id="2791986"/>
    <lineage>
        <taxon>Bacteria</taxon>
        <taxon>Pseudomonadati</taxon>
        <taxon>Pseudomonadota</taxon>
        <taxon>Gammaproteobacteria</taxon>
        <taxon>Enterobacterales</taxon>
        <taxon>Budviciaceae</taxon>
        <taxon>Limnobaculum</taxon>
    </lineage>
</organism>
<dbReference type="EMBL" id="JADRCR010000012">
    <property type="protein sequence ID" value="MBK5145531.1"/>
    <property type="molecule type" value="Genomic_DNA"/>
</dbReference>
<keyword evidence="1" id="KW-0812">Transmembrane</keyword>
<dbReference type="InterPro" id="IPR008875">
    <property type="entry name" value="TraX"/>
</dbReference>
<dbReference type="RefSeq" id="WP_218468412.1">
    <property type="nucleotide sequence ID" value="NZ_JADRCR010000012.1"/>
</dbReference>
<dbReference type="Pfam" id="PF05857">
    <property type="entry name" value="TraX"/>
    <property type="match status" value="1"/>
</dbReference>
<dbReference type="Proteomes" id="UP001296921">
    <property type="component" value="Unassembled WGS sequence"/>
</dbReference>
<keyword evidence="1" id="KW-1133">Transmembrane helix</keyword>
<comment type="caution">
    <text evidence="2">The sequence shown here is derived from an EMBL/GenBank/DDBJ whole genome shotgun (WGS) entry which is preliminary data.</text>
</comment>
<name>A0ABS1IVG2_9GAMM</name>
<gene>
    <name evidence="2" type="primary">traX</name>
    <name evidence="2" type="ORF">I2494_17775</name>
</gene>
<feature type="transmembrane region" description="Helical" evidence="1">
    <location>
        <begin position="135"/>
        <end position="161"/>
    </location>
</feature>
<accession>A0ABS1IVG2</accession>
<feature type="transmembrane region" description="Helical" evidence="1">
    <location>
        <begin position="223"/>
        <end position="240"/>
    </location>
</feature>
<feature type="transmembrane region" description="Helical" evidence="1">
    <location>
        <begin position="51"/>
        <end position="70"/>
    </location>
</feature>
<protein>
    <submittedName>
        <fullName evidence="2">Type-F conjugative transfer system pilin acetylase TraX</fullName>
    </submittedName>
</protein>
<reference evidence="2 3" key="1">
    <citation type="submission" date="2020-11" db="EMBL/GenBank/DDBJ databases">
        <title>Insectihabitans protaetiae gen. nov. sp. nov. and Insectihabitans allomyrinae sp. nov., isolated from larvae of Protaetia brevitarsis seulensis and Allomyrina dichotoma, respectively.</title>
        <authorList>
            <person name="Lee S.D."/>
            <person name="Byeon Y.-S."/>
            <person name="Kim S.-M."/>
            <person name="Yang H.L."/>
            <person name="Kim I.S."/>
        </authorList>
    </citation>
    <scope>NUCLEOTIDE SEQUENCE [LARGE SCALE GENOMIC DNA]</scope>
    <source>
        <strain evidence="2 3">BWR-B9</strain>
    </source>
</reference>
<dbReference type="NCBIfam" id="TIGR02755">
    <property type="entry name" value="TraX_Ftype"/>
    <property type="match status" value="1"/>
</dbReference>
<keyword evidence="1" id="KW-0472">Membrane</keyword>
<dbReference type="InterPro" id="IPR014125">
    <property type="entry name" value="TraX_Ftype"/>
</dbReference>
<sequence length="242" mass="27239">MDANLTVVTKNTIYTSWLTMTSRQIDCIKIVAFLAMIADHANTALSLHNGWLMLIGRMAFPLFALIWGINQARHPEIKQSSLNRLWLWAVIAQPCYYLVVMNAGTAFWQLNILFTFAVAGQSLKWFRSGVTIKHIMAMIIVMAYLPLSLTSYFIFGLLLLWCSRWLFISKNSGRILTLWCLIVILLNIHILAIVAFGGLVLTIVVWAIFGGLKSEGRILPKNFFLYGYAAHLLILGGVALCL</sequence>
<evidence type="ECO:0000313" key="3">
    <source>
        <dbReference type="Proteomes" id="UP001296921"/>
    </source>
</evidence>
<proteinExistence type="predicted"/>
<evidence type="ECO:0000313" key="2">
    <source>
        <dbReference type="EMBL" id="MBK5145531.1"/>
    </source>
</evidence>
<keyword evidence="3" id="KW-1185">Reference proteome</keyword>
<feature type="transmembrane region" description="Helical" evidence="1">
    <location>
        <begin position="82"/>
        <end position="100"/>
    </location>
</feature>